<evidence type="ECO:0000259" key="11">
    <source>
        <dbReference type="PROSITE" id="PS50111"/>
    </source>
</evidence>
<evidence type="ECO:0000256" key="7">
    <source>
        <dbReference type="ARBA" id="ARBA00029447"/>
    </source>
</evidence>
<keyword evidence="4 10" id="KW-1133">Transmembrane helix</keyword>
<dbReference type="Gene3D" id="3.30.450.20">
    <property type="entry name" value="PAS domain"/>
    <property type="match status" value="1"/>
</dbReference>
<feature type="transmembrane region" description="Helical" evidence="10">
    <location>
        <begin position="197"/>
        <end position="219"/>
    </location>
</feature>
<dbReference type="Pfam" id="PF00015">
    <property type="entry name" value="MCPsignal"/>
    <property type="match status" value="1"/>
</dbReference>
<keyword evidence="3 10" id="KW-0812">Transmembrane</keyword>
<evidence type="ECO:0000256" key="2">
    <source>
        <dbReference type="ARBA" id="ARBA00022475"/>
    </source>
</evidence>
<dbReference type="GO" id="GO:0005886">
    <property type="term" value="C:plasma membrane"/>
    <property type="evidence" value="ECO:0007669"/>
    <property type="project" value="UniProtKB-SubCell"/>
</dbReference>
<feature type="transmembrane region" description="Helical" evidence="10">
    <location>
        <begin position="20"/>
        <end position="39"/>
    </location>
</feature>
<evidence type="ECO:0008006" key="15">
    <source>
        <dbReference type="Google" id="ProtNLM"/>
    </source>
</evidence>
<keyword evidence="2" id="KW-1003">Cell membrane</keyword>
<evidence type="ECO:0000256" key="3">
    <source>
        <dbReference type="ARBA" id="ARBA00022692"/>
    </source>
</evidence>
<comment type="similarity">
    <text evidence="7">Belongs to the methyl-accepting chemotaxis (MCP) protein family.</text>
</comment>
<feature type="domain" description="HAMP" evidence="12">
    <location>
        <begin position="220"/>
        <end position="273"/>
    </location>
</feature>
<dbReference type="SMART" id="SM00304">
    <property type="entry name" value="HAMP"/>
    <property type="match status" value="1"/>
</dbReference>
<dbReference type="GO" id="GO:0007165">
    <property type="term" value="P:signal transduction"/>
    <property type="evidence" value="ECO:0007669"/>
    <property type="project" value="UniProtKB-KW"/>
</dbReference>
<protein>
    <recommendedName>
        <fullName evidence="15">Chemotaxis protein</fullName>
    </recommendedName>
</protein>
<dbReference type="Pfam" id="PF08269">
    <property type="entry name" value="dCache_2"/>
    <property type="match status" value="1"/>
</dbReference>
<dbReference type="SUPFAM" id="SSF58104">
    <property type="entry name" value="Methyl-accepting chemotaxis protein (MCP) signaling domain"/>
    <property type="match status" value="1"/>
</dbReference>
<gene>
    <name evidence="13" type="ORF">CHU95_07855</name>
</gene>
<evidence type="ECO:0000256" key="6">
    <source>
        <dbReference type="ARBA" id="ARBA00023224"/>
    </source>
</evidence>
<dbReference type="PROSITE" id="PS50885">
    <property type="entry name" value="HAMP"/>
    <property type="match status" value="1"/>
</dbReference>
<sequence>MVWLVNISQWFHNSAISTRLGLIVMILLIGLMAFAALTSEQQYTQLQERYNSSAQAAATAARGIVTSYAAQEQAGTLSRAEAQARALAAVKAMRFDGEYVWVNDTAHRMVMHPIKADLDGKDMSDFKDPAGTLMFRDMVRVATGPDKAGFVPYKWPKPGFDEPVDKISFVMLVPEWNWVIGSGVYLDDVGRKHRQMLLIQIIAVIVLGGLSAACASAVARTLARPLSALTNVMRDLAAGKLEVEVPDAKVTNEIGAMAGAIAIFRENALRARALEEDKQREEEAKERRRAALEVLTRDFKLAVAGKLRTVAAAATELEATSGGLQQQAEMTGHQSTTVADSAQVARDNAQTVAAATEELSASSAEIGRQVGITGRITAEAVEKAHNARRVVGELSAVVANVQGVVSLISEIASQTNLLALNATIEAARAGEAGKGFAVVASEVKNLSGQTARATEDISTQARAVKEAADDAAGMIATIADIIDNIGRNSSAIAGAVNQQEAATAEISRNVHEAARRTGEVSESIGAVREGAQFTLSASSQLHAAAGELSEQAEQLRQEVEDFLSAMDRAGERRAYERRIVDLAVELSGPRGGRQPGRITDLSAAGAAIRTTLSVDPGDEVVLMGLSCGSLRGRTVSTENGVLRVQFRLDEATAPVLAAA</sequence>
<feature type="domain" description="Methyl-accepting transducer" evidence="11">
    <location>
        <begin position="306"/>
        <end position="542"/>
    </location>
</feature>
<dbReference type="CDD" id="cd06225">
    <property type="entry name" value="HAMP"/>
    <property type="match status" value="1"/>
</dbReference>
<reference evidence="13 14" key="1">
    <citation type="submission" date="2017-07" db="EMBL/GenBank/DDBJ databases">
        <title>Niveispirillum cyanobacteriorum sp. nov., isolated from cyanobacterial aggregates in a eutrophic lake.</title>
        <authorList>
            <person name="Cai H."/>
        </authorList>
    </citation>
    <scope>NUCLEOTIDE SEQUENCE [LARGE SCALE GENOMIC DNA]</scope>
    <source>
        <strain evidence="14">TH1-14</strain>
    </source>
</reference>
<dbReference type="SUPFAM" id="SSF141371">
    <property type="entry name" value="PilZ domain-like"/>
    <property type="match status" value="1"/>
</dbReference>
<evidence type="ECO:0000256" key="9">
    <source>
        <dbReference type="SAM" id="Coils"/>
    </source>
</evidence>
<dbReference type="Proteomes" id="UP000216998">
    <property type="component" value="Unassembled WGS sequence"/>
</dbReference>
<comment type="subcellular location">
    <subcellularLocation>
        <location evidence="1">Cell membrane</location>
        <topology evidence="1">Multi-pass membrane protein</topology>
    </subcellularLocation>
</comment>
<evidence type="ECO:0000256" key="4">
    <source>
        <dbReference type="ARBA" id="ARBA00022989"/>
    </source>
</evidence>
<evidence type="ECO:0000313" key="13">
    <source>
        <dbReference type="EMBL" id="OYQ35624.1"/>
    </source>
</evidence>
<dbReference type="PANTHER" id="PTHR32089">
    <property type="entry name" value="METHYL-ACCEPTING CHEMOTAXIS PROTEIN MCPB"/>
    <property type="match status" value="1"/>
</dbReference>
<dbReference type="AlphaFoldDB" id="A0A255Z3X0"/>
<keyword evidence="5 10" id="KW-0472">Membrane</keyword>
<accession>A0A255Z3X0</accession>
<dbReference type="InterPro" id="IPR004089">
    <property type="entry name" value="MCPsignal_dom"/>
</dbReference>
<dbReference type="InterPro" id="IPR003660">
    <property type="entry name" value="HAMP_dom"/>
</dbReference>
<evidence type="ECO:0000259" key="12">
    <source>
        <dbReference type="PROSITE" id="PS50885"/>
    </source>
</evidence>
<feature type="coiled-coil region" evidence="9">
    <location>
        <begin position="538"/>
        <end position="572"/>
    </location>
</feature>
<dbReference type="Gene3D" id="1.10.8.500">
    <property type="entry name" value="HAMP domain in histidine kinase"/>
    <property type="match status" value="1"/>
</dbReference>
<comment type="caution">
    <text evidence="13">The sequence shown here is derived from an EMBL/GenBank/DDBJ whole genome shotgun (WGS) entry which is preliminary data.</text>
</comment>
<evidence type="ECO:0000256" key="10">
    <source>
        <dbReference type="SAM" id="Phobius"/>
    </source>
</evidence>
<proteinExistence type="inferred from homology"/>
<dbReference type="SMART" id="SM01049">
    <property type="entry name" value="Cache_2"/>
    <property type="match status" value="1"/>
</dbReference>
<keyword evidence="9" id="KW-0175">Coiled coil</keyword>
<keyword evidence="14" id="KW-1185">Reference proteome</keyword>
<evidence type="ECO:0000313" key="14">
    <source>
        <dbReference type="Proteomes" id="UP000216998"/>
    </source>
</evidence>
<name>A0A255Z3X0_9PROT</name>
<dbReference type="InterPro" id="IPR033480">
    <property type="entry name" value="sCache_2"/>
</dbReference>
<evidence type="ECO:0000256" key="1">
    <source>
        <dbReference type="ARBA" id="ARBA00004651"/>
    </source>
</evidence>
<keyword evidence="6 8" id="KW-0807">Transducer</keyword>
<dbReference type="Gene3D" id="1.10.287.950">
    <property type="entry name" value="Methyl-accepting chemotaxis protein"/>
    <property type="match status" value="1"/>
</dbReference>
<dbReference type="Pfam" id="PF00672">
    <property type="entry name" value="HAMP"/>
    <property type="match status" value="1"/>
</dbReference>
<evidence type="ECO:0000256" key="8">
    <source>
        <dbReference type="PROSITE-ProRule" id="PRU00284"/>
    </source>
</evidence>
<organism evidence="13 14">
    <name type="scientific">Niveispirillum lacus</name>
    <dbReference type="NCBI Taxonomy" id="1981099"/>
    <lineage>
        <taxon>Bacteria</taxon>
        <taxon>Pseudomonadati</taxon>
        <taxon>Pseudomonadota</taxon>
        <taxon>Alphaproteobacteria</taxon>
        <taxon>Rhodospirillales</taxon>
        <taxon>Azospirillaceae</taxon>
        <taxon>Niveispirillum</taxon>
    </lineage>
</organism>
<dbReference type="PANTHER" id="PTHR32089:SF112">
    <property type="entry name" value="LYSOZYME-LIKE PROTEIN-RELATED"/>
    <property type="match status" value="1"/>
</dbReference>
<dbReference type="InterPro" id="IPR004010">
    <property type="entry name" value="Double_Cache_2"/>
</dbReference>
<dbReference type="SMART" id="SM00283">
    <property type="entry name" value="MA"/>
    <property type="match status" value="1"/>
</dbReference>
<dbReference type="EMBL" id="NOXU01000025">
    <property type="protein sequence ID" value="OYQ35624.1"/>
    <property type="molecule type" value="Genomic_DNA"/>
</dbReference>
<dbReference type="PROSITE" id="PS50111">
    <property type="entry name" value="CHEMOTAXIS_TRANSDUC_2"/>
    <property type="match status" value="1"/>
</dbReference>
<evidence type="ECO:0000256" key="5">
    <source>
        <dbReference type="ARBA" id="ARBA00023136"/>
    </source>
</evidence>
<dbReference type="OrthoDB" id="7260004at2"/>